<dbReference type="EMBL" id="FP929003">
    <property type="protein sequence ID" value="CBK43592.1"/>
    <property type="molecule type" value="Genomic_DNA"/>
</dbReference>
<dbReference type="STRING" id="330214.NIDE3921"/>
<keyword evidence="3" id="KW-1185">Reference proteome</keyword>
<feature type="region of interest" description="Disordered" evidence="1">
    <location>
        <begin position="93"/>
        <end position="130"/>
    </location>
</feature>
<protein>
    <recommendedName>
        <fullName evidence="4">Transporter</fullName>
    </recommendedName>
</protein>
<reference evidence="2 3" key="1">
    <citation type="journal article" date="2010" name="Proc. Natl. Acad. Sci. U.S.A.">
        <title>A Nitrospira metagenome illuminates the physiology and evolution of globally important nitrite-oxidizing bacteria.</title>
        <authorList>
            <person name="Lucker S."/>
            <person name="Wagner M."/>
            <person name="Maixner F."/>
            <person name="Pelletier E."/>
            <person name="Koch H."/>
            <person name="Vacherie B."/>
            <person name="Rattei T."/>
            <person name="Sinninghe Damste J."/>
            <person name="Spieck E."/>
            <person name="Le Paslier D."/>
            <person name="Daims H."/>
        </authorList>
    </citation>
    <scope>NUCLEOTIDE SEQUENCE [LARGE SCALE GENOMIC DNA]</scope>
</reference>
<name>D8P7W0_9BACT</name>
<dbReference type="HOGENOM" id="CLU_905160_0_0_0"/>
<dbReference type="Pfam" id="PF13557">
    <property type="entry name" value="Phenol_MetA_deg"/>
    <property type="match status" value="1"/>
</dbReference>
<dbReference type="InterPro" id="IPR025737">
    <property type="entry name" value="FApF"/>
</dbReference>
<evidence type="ECO:0000256" key="1">
    <source>
        <dbReference type="SAM" id="MobiDB-lite"/>
    </source>
</evidence>
<proteinExistence type="predicted"/>
<evidence type="ECO:0000313" key="2">
    <source>
        <dbReference type="EMBL" id="CBK43592.1"/>
    </source>
</evidence>
<sequence length="290" mass="30150">MWGIGTGAILLGLGLGASGWATTEENEGPPKPPVPWRVTATVNYSSGSYGEATNTNILYAPLTVRRVFRDGDLSVTIPFVSVSGTGSVRLVGGVPTRTSGTGGGAASTVSGGTGRGKNPGASPLSSTTTDSGVGDVIVRGRYYLVEEGDVAPLVAVTGRIKVPTADADRGLGTGEFDEGAGLEFTKTIADRWLAYLDAGYNLIGDAPGTNFKNQWWYDVGVGHDVTDALHVSVFYEEYRALVNSVSNARDVLAVANYMVDESVHINTSLLVGLSNGAPQYGVGAGVRVRF</sequence>
<dbReference type="TCDB" id="9.B.153.3.8">
    <property type="family name" value="the putative beta-barrel porin/alpha amylase or phenol_meta-deg (bbp/aa) family"/>
</dbReference>
<dbReference type="Proteomes" id="UP000001660">
    <property type="component" value="Chromosome"/>
</dbReference>
<evidence type="ECO:0000313" key="3">
    <source>
        <dbReference type="Proteomes" id="UP000001660"/>
    </source>
</evidence>
<accession>D8P7W0</accession>
<organism evidence="2 3">
    <name type="scientific">Nitrospira defluvii</name>
    <dbReference type="NCBI Taxonomy" id="330214"/>
    <lineage>
        <taxon>Bacteria</taxon>
        <taxon>Pseudomonadati</taxon>
        <taxon>Nitrospirota</taxon>
        <taxon>Nitrospiria</taxon>
        <taxon>Nitrospirales</taxon>
        <taxon>Nitrospiraceae</taxon>
        <taxon>Nitrospira</taxon>
    </lineage>
</organism>
<evidence type="ECO:0008006" key="4">
    <source>
        <dbReference type="Google" id="ProtNLM"/>
    </source>
</evidence>
<dbReference type="KEGG" id="nde:NIDE3921"/>
<dbReference type="eggNOG" id="ENOG5030ENV">
    <property type="taxonomic scope" value="Bacteria"/>
</dbReference>
<gene>
    <name evidence="2" type="ORF">NIDE3921</name>
</gene>
<dbReference type="AlphaFoldDB" id="D8P7W0"/>
<feature type="compositionally biased region" description="Gly residues" evidence="1">
    <location>
        <begin position="100"/>
        <end position="117"/>
    </location>
</feature>